<sequence>MEQPQREGKAKCPRLLGIADAMKLVLETDSDSNMAHVESDPVTQADLGKNPLFKRDFLEDWLLSLPTVPSLCRKQPSYERKCFIHEGRSHQNSDSMKSCEEKGFRAVG</sequence>
<dbReference type="Proteomes" id="UP000735302">
    <property type="component" value="Unassembled WGS sequence"/>
</dbReference>
<dbReference type="EMBL" id="BLXT01002484">
    <property type="protein sequence ID" value="GFN94970.1"/>
    <property type="molecule type" value="Genomic_DNA"/>
</dbReference>
<dbReference type="AlphaFoldDB" id="A0AAV3Z6N2"/>
<organism evidence="1 2">
    <name type="scientific">Plakobranchus ocellatus</name>
    <dbReference type="NCBI Taxonomy" id="259542"/>
    <lineage>
        <taxon>Eukaryota</taxon>
        <taxon>Metazoa</taxon>
        <taxon>Spiralia</taxon>
        <taxon>Lophotrochozoa</taxon>
        <taxon>Mollusca</taxon>
        <taxon>Gastropoda</taxon>
        <taxon>Heterobranchia</taxon>
        <taxon>Euthyneura</taxon>
        <taxon>Panpulmonata</taxon>
        <taxon>Sacoglossa</taxon>
        <taxon>Placobranchoidea</taxon>
        <taxon>Plakobranchidae</taxon>
        <taxon>Plakobranchus</taxon>
    </lineage>
</organism>
<accession>A0AAV3Z6N2</accession>
<protein>
    <submittedName>
        <fullName evidence="1">Uncharacterized protein</fullName>
    </submittedName>
</protein>
<keyword evidence="2" id="KW-1185">Reference proteome</keyword>
<name>A0AAV3Z6N2_9GAST</name>
<evidence type="ECO:0000313" key="1">
    <source>
        <dbReference type="EMBL" id="GFN94970.1"/>
    </source>
</evidence>
<gene>
    <name evidence="1" type="ORF">PoB_002147600</name>
</gene>
<reference evidence="1 2" key="1">
    <citation type="journal article" date="2021" name="Elife">
        <title>Chloroplast acquisition without the gene transfer in kleptoplastic sea slugs, Plakobranchus ocellatus.</title>
        <authorList>
            <person name="Maeda T."/>
            <person name="Takahashi S."/>
            <person name="Yoshida T."/>
            <person name="Shimamura S."/>
            <person name="Takaki Y."/>
            <person name="Nagai Y."/>
            <person name="Toyoda A."/>
            <person name="Suzuki Y."/>
            <person name="Arimoto A."/>
            <person name="Ishii H."/>
            <person name="Satoh N."/>
            <person name="Nishiyama T."/>
            <person name="Hasebe M."/>
            <person name="Maruyama T."/>
            <person name="Minagawa J."/>
            <person name="Obokata J."/>
            <person name="Shigenobu S."/>
        </authorList>
    </citation>
    <scope>NUCLEOTIDE SEQUENCE [LARGE SCALE GENOMIC DNA]</scope>
</reference>
<proteinExistence type="predicted"/>
<evidence type="ECO:0000313" key="2">
    <source>
        <dbReference type="Proteomes" id="UP000735302"/>
    </source>
</evidence>
<comment type="caution">
    <text evidence="1">The sequence shown here is derived from an EMBL/GenBank/DDBJ whole genome shotgun (WGS) entry which is preliminary data.</text>
</comment>